<name>A0A6H2C4I8_DOLFA</name>
<dbReference type="EMBL" id="CP051206">
    <property type="protein sequence ID" value="QJB46745.1"/>
    <property type="molecule type" value="Genomic_DNA"/>
</dbReference>
<sequence length="382" mass="43230">MKMAYVTNFDARTLSNKWSGLGYYIAESLQKQSIPLDYIGPLEDKLTLQFVNKLKSRYYKCFGENYIKYIEPLILKNYARQISKNLNNIKADVVFSAGSDSIAYLECNQPIVFWADATFANLIDFYPVYSNLCKESLHNAHLIQSISLKKSQLAIYSSEWAAQTAINYYNADPEKVKVVPFGANIESDHNIDDITAAIESRPIDKCKLLFLGVDWFRKGGDVALEVAKKLNNSGLKTELTIVGCQPTEDEPLPNFVKVLGFIPKSTLEGKKKIYQLIADSHFLILPSIADCTPIVFAEANSLGVPCISRRVGGIPTIIKDDLNGKLFDRDSDPFEYCEYIFNIFTNYTQYKELALSAFNEYESRLNWRVAGQKVRDLLMTIA</sequence>
<feature type="domain" description="Glycosyl transferase family 1" evidence="2">
    <location>
        <begin position="204"/>
        <end position="347"/>
    </location>
</feature>
<dbReference type="SUPFAM" id="SSF53756">
    <property type="entry name" value="UDP-Glycosyltransferase/glycogen phosphorylase"/>
    <property type="match status" value="1"/>
</dbReference>
<gene>
    <name evidence="3" type="ORF">HGD76_23745</name>
</gene>
<dbReference type="PANTHER" id="PTHR46401">
    <property type="entry name" value="GLYCOSYLTRANSFERASE WBBK-RELATED"/>
    <property type="match status" value="1"/>
</dbReference>
<evidence type="ECO:0000313" key="4">
    <source>
        <dbReference type="Proteomes" id="UP000502433"/>
    </source>
</evidence>
<dbReference type="Proteomes" id="UP000502433">
    <property type="component" value="Chromosome"/>
</dbReference>
<reference evidence="3 4" key="1">
    <citation type="submission" date="2020-04" db="EMBL/GenBank/DDBJ databases">
        <title>Genome-Wide Identification of 5-Methylcytosine Sites in Bacterial Genomes By High-Throughput Sequencing of MspJI Restriction Fragments.</title>
        <authorList>
            <person name="Wu V."/>
        </authorList>
    </citation>
    <scope>NUCLEOTIDE SEQUENCE [LARGE SCALE GENOMIC DNA]</scope>
    <source>
        <strain evidence="3 4">CCAP 1403/13f</strain>
    </source>
</reference>
<proteinExistence type="predicted"/>
<evidence type="ECO:0000256" key="1">
    <source>
        <dbReference type="ARBA" id="ARBA00022679"/>
    </source>
</evidence>
<dbReference type="GO" id="GO:0009103">
    <property type="term" value="P:lipopolysaccharide biosynthetic process"/>
    <property type="evidence" value="ECO:0007669"/>
    <property type="project" value="TreeGrafter"/>
</dbReference>
<reference evidence="3 4" key="2">
    <citation type="submission" date="2020-04" db="EMBL/GenBank/DDBJ databases">
        <authorList>
            <person name="Fomenkov A."/>
            <person name="Anton B.P."/>
            <person name="Roberts R.J."/>
        </authorList>
    </citation>
    <scope>NUCLEOTIDE SEQUENCE [LARGE SCALE GENOMIC DNA]</scope>
    <source>
        <strain evidence="3 4">CCAP 1403/13f</strain>
    </source>
</reference>
<evidence type="ECO:0000259" key="2">
    <source>
        <dbReference type="Pfam" id="PF00534"/>
    </source>
</evidence>
<dbReference type="GO" id="GO:0016757">
    <property type="term" value="F:glycosyltransferase activity"/>
    <property type="evidence" value="ECO:0007669"/>
    <property type="project" value="InterPro"/>
</dbReference>
<dbReference type="KEGG" id="dfs:HGD76_23745"/>
<dbReference type="Pfam" id="PF00534">
    <property type="entry name" value="Glycos_transf_1"/>
    <property type="match status" value="1"/>
</dbReference>
<dbReference type="CDD" id="cd03801">
    <property type="entry name" value="GT4_PimA-like"/>
    <property type="match status" value="1"/>
</dbReference>
<keyword evidence="1 3" id="KW-0808">Transferase</keyword>
<organism evidence="3 4">
    <name type="scientific">Dolichospermum flos-aquae CCAP 1403/13F</name>
    <dbReference type="NCBI Taxonomy" id="315271"/>
    <lineage>
        <taxon>Bacteria</taxon>
        <taxon>Bacillati</taxon>
        <taxon>Cyanobacteriota</taxon>
        <taxon>Cyanophyceae</taxon>
        <taxon>Nostocales</taxon>
        <taxon>Aphanizomenonaceae</taxon>
        <taxon>Dolichospermum</taxon>
    </lineage>
</organism>
<protein>
    <submittedName>
        <fullName evidence="3">Glycosyltransferase family 4 protein</fullName>
    </submittedName>
</protein>
<dbReference type="AlphaFoldDB" id="A0A6H2C4I8"/>
<dbReference type="PANTHER" id="PTHR46401:SF2">
    <property type="entry name" value="GLYCOSYLTRANSFERASE WBBK-RELATED"/>
    <property type="match status" value="1"/>
</dbReference>
<evidence type="ECO:0000313" key="3">
    <source>
        <dbReference type="EMBL" id="QJB46745.1"/>
    </source>
</evidence>
<dbReference type="InterPro" id="IPR001296">
    <property type="entry name" value="Glyco_trans_1"/>
</dbReference>
<dbReference type="Gene3D" id="3.40.50.2000">
    <property type="entry name" value="Glycogen Phosphorylase B"/>
    <property type="match status" value="2"/>
</dbReference>
<accession>A0A6H2C4I8</accession>